<dbReference type="EMBL" id="JAACJL010000045">
    <property type="protein sequence ID" value="KAF4613479.1"/>
    <property type="molecule type" value="Genomic_DNA"/>
</dbReference>
<keyword evidence="2" id="KW-0732">Signal</keyword>
<feature type="chain" id="PRO_5034841310" evidence="2">
    <location>
        <begin position="22"/>
        <end position="633"/>
    </location>
</feature>
<protein>
    <submittedName>
        <fullName evidence="3">Uncharacterized protein</fullName>
    </submittedName>
</protein>
<keyword evidence="4" id="KW-1185">Reference proteome</keyword>
<feature type="region of interest" description="Disordered" evidence="1">
    <location>
        <begin position="515"/>
        <end position="547"/>
    </location>
</feature>
<feature type="signal peptide" evidence="2">
    <location>
        <begin position="1"/>
        <end position="21"/>
    </location>
</feature>
<name>A0A8H4QM89_9AGAR</name>
<sequence>MLLKPNFALLILAISLDQVSARLRWLERDGRAVNLYPRRFGQEQPAVIAKLGSLCPGQVCGTLAGQAITPLLAAQPECSQQDMADAIIDASKQFDAATAAAMVAAAIEYRQAEKNTPPDFTANPPIARNSVFCQKAPKNPELNGLVQAQDPANDPNIFFDPALKQSVTKGSQPNTFPFGGAAGNGQGNTGAPQENEEVDVETPAASGSACVTEITVTVTGTATATGPAVTVSVGDVATTAAPAATAPATPPAGVDFGSCSTPEVEFGVGFDNRRETSFQPSDLKSFNHGSAQNINIITQFICDTLTNSCKANQAAKDLCAQAATAASNAAAKTGAQADAFNKVFGITTNFATVAPVDDQGRTSSAANLGPNTLVATPTTSSAAAATTTPATENGNNLIGNFGSCTVPQIEFAAGFDNRKETSFQPVDKASYNHGSAQNIDIITQFICDTLTNTCKADATAKATCQTARAAASAAAKGTGAQADAFNKAFGLSTNFASVTQIDNQGNAVGVAAAPAQNTGNQNTGNQNAGNQNAGNSSNQNNNGNGSGAVAAGNLQSFTGALGGVTAPAVTALGGGQFQVAGNSAFNNQKNALVRSCDVQSNKCSDAANASGNKNGLTVSACSAQAVQCRAAAN</sequence>
<proteinExistence type="predicted"/>
<dbReference type="AlphaFoldDB" id="A0A8H4QM89"/>
<comment type="caution">
    <text evidence="3">The sequence shown here is derived from an EMBL/GenBank/DDBJ whole genome shotgun (WGS) entry which is preliminary data.</text>
</comment>
<reference evidence="3 4" key="1">
    <citation type="submission" date="2019-12" db="EMBL/GenBank/DDBJ databases">
        <authorList>
            <person name="Floudas D."/>
            <person name="Bentzer J."/>
            <person name="Ahren D."/>
            <person name="Johansson T."/>
            <person name="Persson P."/>
            <person name="Tunlid A."/>
        </authorList>
    </citation>
    <scope>NUCLEOTIDE SEQUENCE [LARGE SCALE GENOMIC DNA]</scope>
    <source>
        <strain evidence="3 4">CBS 102.39</strain>
    </source>
</reference>
<evidence type="ECO:0000313" key="3">
    <source>
        <dbReference type="EMBL" id="KAF4613479.1"/>
    </source>
</evidence>
<evidence type="ECO:0000256" key="1">
    <source>
        <dbReference type="SAM" id="MobiDB-lite"/>
    </source>
</evidence>
<dbReference type="Proteomes" id="UP000521872">
    <property type="component" value="Unassembled WGS sequence"/>
</dbReference>
<accession>A0A8H4QM89</accession>
<evidence type="ECO:0000256" key="2">
    <source>
        <dbReference type="SAM" id="SignalP"/>
    </source>
</evidence>
<organism evidence="3 4">
    <name type="scientific">Agrocybe pediades</name>
    <dbReference type="NCBI Taxonomy" id="84607"/>
    <lineage>
        <taxon>Eukaryota</taxon>
        <taxon>Fungi</taxon>
        <taxon>Dikarya</taxon>
        <taxon>Basidiomycota</taxon>
        <taxon>Agaricomycotina</taxon>
        <taxon>Agaricomycetes</taxon>
        <taxon>Agaricomycetidae</taxon>
        <taxon>Agaricales</taxon>
        <taxon>Agaricineae</taxon>
        <taxon>Strophariaceae</taxon>
        <taxon>Agrocybe</taxon>
    </lineage>
</organism>
<evidence type="ECO:0000313" key="4">
    <source>
        <dbReference type="Proteomes" id="UP000521872"/>
    </source>
</evidence>
<feature type="region of interest" description="Disordered" evidence="1">
    <location>
        <begin position="177"/>
        <end position="197"/>
    </location>
</feature>
<gene>
    <name evidence="3" type="ORF">D9613_007807</name>
</gene>